<sequence>MEPLPQDANPVPDTPTSSVVDFTNGAFSLADLFLAACQVFVVVSARFLCVPTIIELHVVVVTRVVDRIGRAVVCARVRDLVATMPRLGAYRRSRALAQPLERVSSAELINAVEEASPQFTQASAPPESTESAGAMEGRRRWETLDDTRSDHIDGSTEIGRVLVNSSMPGDRVIDGVTVQRYAPGELVPGKEVIVETRVITEEVSGGGAGTESREVRERREGGRYEGGRHDGGRYEDRERREVGERGRRDAEERRKERERREGKEGRPSGGVATERLERVKGGKEHYTGSGRYGETSESAIRPDVDKIKEGVKGVVHHIPDEVNRIKEEAKGVVNKIPGKVHEIKEEAKGLAKGVVNQIPEAAHWVKEEVKGVASKIPETAHKVKEEVKDVVNKIPEEVKDAAWMSSLALTALAGLFFSVVLYRLLHHLLVPQPESFFCTSFSHLFPSLHNAFCKHDAPRGFFGELFHESSTLWSQLFGGGLLRGLFGGISHLFRSIFGSIFDGFHVMETISNKMTDGVRRVVSDGFGVLANNLHGNLSFLTRFLGGFGNAIVRALAGTLSVFSNSFSDTLHTLAADGEPAGLISLT</sequence>
<protein>
    <submittedName>
        <fullName evidence="2">Uncharacterized protein</fullName>
    </submittedName>
</protein>
<comment type="caution">
    <text evidence="2">The sequence shown here is derived from an EMBL/GenBank/DDBJ whole genome shotgun (WGS) entry which is preliminary data.</text>
</comment>
<dbReference type="AlphaFoldDB" id="A0AA36M5U4"/>
<keyword evidence="3" id="KW-1185">Reference proteome</keyword>
<dbReference type="Proteomes" id="UP001176961">
    <property type="component" value="Unassembled WGS sequence"/>
</dbReference>
<feature type="compositionally biased region" description="Polar residues" evidence="1">
    <location>
        <begin position="117"/>
        <end position="131"/>
    </location>
</feature>
<evidence type="ECO:0000313" key="3">
    <source>
        <dbReference type="Proteomes" id="UP001176961"/>
    </source>
</evidence>
<reference evidence="2" key="1">
    <citation type="submission" date="2023-07" db="EMBL/GenBank/DDBJ databases">
        <authorList>
            <consortium name="CYATHOMIX"/>
        </authorList>
    </citation>
    <scope>NUCLEOTIDE SEQUENCE</scope>
    <source>
        <strain evidence="2">N/A</strain>
    </source>
</reference>
<name>A0AA36M5U4_CYLNA</name>
<evidence type="ECO:0000256" key="1">
    <source>
        <dbReference type="SAM" id="MobiDB-lite"/>
    </source>
</evidence>
<proteinExistence type="predicted"/>
<dbReference type="EMBL" id="CATQJL010000223">
    <property type="protein sequence ID" value="CAJ0598012.1"/>
    <property type="molecule type" value="Genomic_DNA"/>
</dbReference>
<feature type="region of interest" description="Disordered" evidence="1">
    <location>
        <begin position="116"/>
        <end position="138"/>
    </location>
</feature>
<gene>
    <name evidence="2" type="ORF">CYNAS_LOCUS9995</name>
</gene>
<feature type="compositionally biased region" description="Basic and acidic residues" evidence="1">
    <location>
        <begin position="211"/>
        <end position="266"/>
    </location>
</feature>
<organism evidence="2 3">
    <name type="scientific">Cylicocyclus nassatus</name>
    <name type="common">Nematode worm</name>
    <dbReference type="NCBI Taxonomy" id="53992"/>
    <lineage>
        <taxon>Eukaryota</taxon>
        <taxon>Metazoa</taxon>
        <taxon>Ecdysozoa</taxon>
        <taxon>Nematoda</taxon>
        <taxon>Chromadorea</taxon>
        <taxon>Rhabditida</taxon>
        <taxon>Rhabditina</taxon>
        <taxon>Rhabditomorpha</taxon>
        <taxon>Strongyloidea</taxon>
        <taxon>Strongylidae</taxon>
        <taxon>Cylicocyclus</taxon>
    </lineage>
</organism>
<evidence type="ECO:0000313" key="2">
    <source>
        <dbReference type="EMBL" id="CAJ0598012.1"/>
    </source>
</evidence>
<dbReference type="Gene3D" id="1.20.120.20">
    <property type="entry name" value="Apolipoprotein"/>
    <property type="match status" value="1"/>
</dbReference>
<accession>A0AA36M5U4</accession>
<feature type="region of interest" description="Disordered" evidence="1">
    <location>
        <begin position="202"/>
        <end position="275"/>
    </location>
</feature>